<reference evidence="4" key="1">
    <citation type="journal article" date="2016" name="Nat. Commun.">
        <title>The Gonium pectorale genome demonstrates co-option of cell cycle regulation during the evolution of multicellularity.</title>
        <authorList>
            <person name="Hanschen E.R."/>
            <person name="Marriage T.N."/>
            <person name="Ferris P.J."/>
            <person name="Hamaji T."/>
            <person name="Toyoda A."/>
            <person name="Fujiyama A."/>
            <person name="Neme R."/>
            <person name="Noguchi H."/>
            <person name="Minakuchi Y."/>
            <person name="Suzuki M."/>
            <person name="Kawai-Toyooka H."/>
            <person name="Smith D.R."/>
            <person name="Sparks H."/>
            <person name="Anderson J."/>
            <person name="Bakaric R."/>
            <person name="Luria V."/>
            <person name="Karger A."/>
            <person name="Kirschner M.W."/>
            <person name="Durand P.M."/>
            <person name="Michod R.E."/>
            <person name="Nozaki H."/>
            <person name="Olson B.J."/>
        </authorList>
    </citation>
    <scope>NUCLEOTIDE SEQUENCE [LARGE SCALE GENOMIC DNA]</scope>
    <source>
        <strain evidence="4">NIES-2863</strain>
    </source>
</reference>
<name>A0A150G7T5_GONPE</name>
<feature type="compositionally biased region" description="Low complexity" evidence="1">
    <location>
        <begin position="503"/>
        <end position="531"/>
    </location>
</feature>
<comment type="caution">
    <text evidence="3">The sequence shown here is derived from an EMBL/GenBank/DDBJ whole genome shotgun (WGS) entry which is preliminary data.</text>
</comment>
<evidence type="ECO:0000313" key="3">
    <source>
        <dbReference type="EMBL" id="KXZ45881.1"/>
    </source>
</evidence>
<feature type="signal peptide" evidence="2">
    <location>
        <begin position="1"/>
        <end position="18"/>
    </location>
</feature>
<dbReference type="AlphaFoldDB" id="A0A150G7T5"/>
<gene>
    <name evidence="3" type="ORF">GPECTOR_49g465</name>
</gene>
<sequence>MQPLWGNWTASDLALVVAGITLAPLTGVYQNEATAANAMRITVLNVAHDGLPNLVMESAETGQLLKSYKQTEQGMIDEQAALTGFRPEEVDTYVAKADRSQFRIRGTQQDAGKPSPSIVKVSGGIGKTFAKPQAVVAHILKEAGQSVFAGASENPCRQLEEMFRSPVIGALDVHLEPVNPGDPNTDYIGHWRSEAAAAAIKQAGSLYFGTPTAWLEIISIDTYPDGDTTTSEQRAAWPLTGVVIDLQSAPGGLDGETASAQLLTEPLFSSSNAGYNSAGIGILPADSSSLIFLLLTVGGSNALTTDFPQIKGKPLPRVGSVKLAPALKQSIAEALPSTLAAKAEALGWPIAVALGLARGGTAEAFAQAYGEVTTALATNSRELAKYIREAEYFAMVQPPPVPLRPAPTAKQPETHQLDLGFSSDEEMDMDPALAAAMAAVVPSAHAARTAGENTAAAGADPATGAGLTAAVGAKAAVAGATDEAAATQGHPPAAMDADIRTEPTPAAMALAAPQKAPRGAEAGAAPEAGPEQQGNKQESDNDSDSKRQKTE</sequence>
<evidence type="ECO:0000313" key="4">
    <source>
        <dbReference type="Proteomes" id="UP000075714"/>
    </source>
</evidence>
<dbReference type="Proteomes" id="UP000075714">
    <property type="component" value="Unassembled WGS sequence"/>
</dbReference>
<protein>
    <submittedName>
        <fullName evidence="3">Uncharacterized protein</fullName>
    </submittedName>
</protein>
<feature type="chain" id="PRO_5007561942" evidence="2">
    <location>
        <begin position="19"/>
        <end position="551"/>
    </location>
</feature>
<dbReference type="EMBL" id="LSYV01000050">
    <property type="protein sequence ID" value="KXZ45881.1"/>
    <property type="molecule type" value="Genomic_DNA"/>
</dbReference>
<feature type="region of interest" description="Disordered" evidence="1">
    <location>
        <begin position="482"/>
        <end position="551"/>
    </location>
</feature>
<proteinExistence type="predicted"/>
<organism evidence="3 4">
    <name type="scientific">Gonium pectorale</name>
    <name type="common">Green alga</name>
    <dbReference type="NCBI Taxonomy" id="33097"/>
    <lineage>
        <taxon>Eukaryota</taxon>
        <taxon>Viridiplantae</taxon>
        <taxon>Chlorophyta</taxon>
        <taxon>core chlorophytes</taxon>
        <taxon>Chlorophyceae</taxon>
        <taxon>CS clade</taxon>
        <taxon>Chlamydomonadales</taxon>
        <taxon>Volvocaceae</taxon>
        <taxon>Gonium</taxon>
    </lineage>
</organism>
<dbReference type="OrthoDB" id="563275at2759"/>
<accession>A0A150G7T5</accession>
<keyword evidence="4" id="KW-1185">Reference proteome</keyword>
<keyword evidence="2" id="KW-0732">Signal</keyword>
<evidence type="ECO:0000256" key="1">
    <source>
        <dbReference type="SAM" id="MobiDB-lite"/>
    </source>
</evidence>
<evidence type="ECO:0000256" key="2">
    <source>
        <dbReference type="SAM" id="SignalP"/>
    </source>
</evidence>
<feature type="compositionally biased region" description="Basic and acidic residues" evidence="1">
    <location>
        <begin position="537"/>
        <end position="551"/>
    </location>
</feature>